<feature type="transmembrane region" description="Helical" evidence="7">
    <location>
        <begin position="135"/>
        <end position="152"/>
    </location>
</feature>
<dbReference type="Pfam" id="PF00005">
    <property type="entry name" value="ABC_tran"/>
    <property type="match status" value="1"/>
</dbReference>
<dbReference type="InterPro" id="IPR011527">
    <property type="entry name" value="ABC1_TM_dom"/>
</dbReference>
<evidence type="ECO:0000256" key="1">
    <source>
        <dbReference type="ARBA" id="ARBA00004651"/>
    </source>
</evidence>
<evidence type="ECO:0000256" key="3">
    <source>
        <dbReference type="ARBA" id="ARBA00022741"/>
    </source>
</evidence>
<accession>A0A5N6S5W0</accession>
<dbReference type="InterPro" id="IPR027417">
    <property type="entry name" value="P-loop_NTPase"/>
</dbReference>
<evidence type="ECO:0000256" key="7">
    <source>
        <dbReference type="SAM" id="Phobius"/>
    </source>
</evidence>
<dbReference type="GO" id="GO:0005886">
    <property type="term" value="C:plasma membrane"/>
    <property type="evidence" value="ECO:0007669"/>
    <property type="project" value="UniProtKB-SubCell"/>
</dbReference>
<dbReference type="InterPro" id="IPR039421">
    <property type="entry name" value="Type_1_exporter"/>
</dbReference>
<dbReference type="CDD" id="cd18584">
    <property type="entry name" value="ABC_6TM_AarD_CydD"/>
    <property type="match status" value="1"/>
</dbReference>
<dbReference type="PANTHER" id="PTHR24221:SF614">
    <property type="entry name" value="GLUTATHIONE_L-CYSTEINE TRANSPORT SYSTEM ATP-BINDING_PERMEASE PROTEIN CYDC"/>
    <property type="match status" value="1"/>
</dbReference>
<evidence type="ECO:0000313" key="10">
    <source>
        <dbReference type="EMBL" id="KAE8128838.1"/>
    </source>
</evidence>
<dbReference type="PANTHER" id="PTHR24221">
    <property type="entry name" value="ATP-BINDING CASSETTE SUB-FAMILY B"/>
    <property type="match status" value="1"/>
</dbReference>
<comment type="caution">
    <text evidence="10">The sequence shown here is derived from an EMBL/GenBank/DDBJ whole genome shotgun (WGS) entry which is preliminary data.</text>
</comment>
<proteinExistence type="predicted"/>
<evidence type="ECO:0000256" key="6">
    <source>
        <dbReference type="ARBA" id="ARBA00023136"/>
    </source>
</evidence>
<dbReference type="EMBL" id="QDAG01000004">
    <property type="protein sequence ID" value="KAE8128838.1"/>
    <property type="molecule type" value="Genomic_DNA"/>
</dbReference>
<keyword evidence="11" id="KW-1185">Reference proteome</keyword>
<feature type="domain" description="ABC transporter" evidence="8">
    <location>
        <begin position="335"/>
        <end position="586"/>
    </location>
</feature>
<dbReference type="PROSITE" id="PS50893">
    <property type="entry name" value="ABC_TRANSPORTER_2"/>
    <property type="match status" value="1"/>
</dbReference>
<reference evidence="10 11" key="1">
    <citation type="submission" date="2018-04" db="EMBL/GenBank/DDBJ databases">
        <authorList>
            <person name="Eckel V.P."/>
            <person name="Vogel R.F."/>
        </authorList>
    </citation>
    <scope>NUCLEOTIDE SEQUENCE [LARGE SCALE GENOMIC DNA]</scope>
    <source>
        <strain evidence="11">TMW 2.1764</strain>
    </source>
</reference>
<evidence type="ECO:0000259" key="8">
    <source>
        <dbReference type="PROSITE" id="PS50893"/>
    </source>
</evidence>
<dbReference type="Pfam" id="PF00664">
    <property type="entry name" value="ABC_membrane"/>
    <property type="match status" value="1"/>
</dbReference>
<dbReference type="InterPro" id="IPR003593">
    <property type="entry name" value="AAA+_ATPase"/>
</dbReference>
<keyword evidence="3" id="KW-0547">Nucleotide-binding</keyword>
<feature type="transmembrane region" description="Helical" evidence="7">
    <location>
        <begin position="263"/>
        <end position="285"/>
    </location>
</feature>
<dbReference type="InterPro" id="IPR036640">
    <property type="entry name" value="ABC1_TM_sf"/>
</dbReference>
<evidence type="ECO:0000259" key="9">
    <source>
        <dbReference type="PROSITE" id="PS50929"/>
    </source>
</evidence>
<dbReference type="GO" id="GO:0140359">
    <property type="term" value="F:ABC-type transporter activity"/>
    <property type="evidence" value="ECO:0007669"/>
    <property type="project" value="InterPro"/>
</dbReference>
<name>A0A5N6S5W0_9BIFI</name>
<evidence type="ECO:0000256" key="4">
    <source>
        <dbReference type="ARBA" id="ARBA00022840"/>
    </source>
</evidence>
<dbReference type="RefSeq" id="WP_152580628.1">
    <property type="nucleotide sequence ID" value="NZ_QDAG01000004.1"/>
</dbReference>
<dbReference type="PROSITE" id="PS00211">
    <property type="entry name" value="ABC_TRANSPORTER_1"/>
    <property type="match status" value="1"/>
</dbReference>
<dbReference type="InterPro" id="IPR017871">
    <property type="entry name" value="ABC_transporter-like_CS"/>
</dbReference>
<dbReference type="AlphaFoldDB" id="A0A5N6S5W0"/>
<evidence type="ECO:0000256" key="5">
    <source>
        <dbReference type="ARBA" id="ARBA00022989"/>
    </source>
</evidence>
<dbReference type="GeneID" id="78127075"/>
<evidence type="ECO:0000313" key="11">
    <source>
        <dbReference type="Proteomes" id="UP000325415"/>
    </source>
</evidence>
<keyword evidence="4" id="KW-0067">ATP-binding</keyword>
<dbReference type="GO" id="GO:0005524">
    <property type="term" value="F:ATP binding"/>
    <property type="evidence" value="ECO:0007669"/>
    <property type="project" value="UniProtKB-KW"/>
</dbReference>
<dbReference type="SUPFAM" id="SSF52540">
    <property type="entry name" value="P-loop containing nucleoside triphosphate hydrolases"/>
    <property type="match status" value="1"/>
</dbReference>
<evidence type="ECO:0000256" key="2">
    <source>
        <dbReference type="ARBA" id="ARBA00022692"/>
    </source>
</evidence>
<dbReference type="SMART" id="SM00382">
    <property type="entry name" value="AAA"/>
    <property type="match status" value="1"/>
</dbReference>
<dbReference type="GO" id="GO:0016887">
    <property type="term" value="F:ATP hydrolysis activity"/>
    <property type="evidence" value="ECO:0007669"/>
    <property type="project" value="InterPro"/>
</dbReference>
<dbReference type="Gene3D" id="3.40.50.300">
    <property type="entry name" value="P-loop containing nucleotide triphosphate hydrolases"/>
    <property type="match status" value="1"/>
</dbReference>
<sequence>MIDKSLFRFPGFRWAMGMLAMLSLVQGASIVAQAYGLTRALVEIWQRHALSSLPLPVAIFAVAFACRQLCEVGKQRVATSYAGGVVSELRPQAQRKIFRLGPAALAKRGTGASVTMLIDGLDQTKTYIQTVLPKMMDMSFIPVIVLVAVWSQSWLSGLVLLLMMPLLFFFMAILGIAARDKSDKQYAEFRELNNTFVDTILGLPTLKMLGVDKEYERTVASASDRFRKRTNSVLRVAMTSTFALDFFTTLAIAIMAVALGNGLINGTVALFPALLSLILAPEYFLPIRQFGDDYHATLNGKNALQDINGLLDTPESEPDDELDWRGWGSDSTLSVRGLDFAYDAEDGNEAHSDTAAANQSDDAHPALRDLSFTLHGFEKVAIIGRSGAGKSTLIDLLAGFNIPQSGAVELDGQQLTQFNAPAWQRHISYIPQTPYIFSGSIASNIRFYNQSASDSDVRAAAEQAGLGDWLGTLPDGLDTLIGEGNRGISGGQAQRIALARVIADHSRSILLFDEPTAHLDIETEYDLKQTLLPLMESHLVIFATHRLHWLANVDKVLVLDGGRITEAGMPGELIGRGGPLSELIGELGGNRIEGYFNE</sequence>
<dbReference type="GO" id="GO:0042883">
    <property type="term" value="P:cysteine transport"/>
    <property type="evidence" value="ECO:0007669"/>
    <property type="project" value="InterPro"/>
</dbReference>
<dbReference type="GO" id="GO:0034040">
    <property type="term" value="F:ATPase-coupled lipid transmembrane transporter activity"/>
    <property type="evidence" value="ECO:0007669"/>
    <property type="project" value="TreeGrafter"/>
</dbReference>
<dbReference type="InterPro" id="IPR014216">
    <property type="entry name" value="ABC_transptr_CydD"/>
</dbReference>
<gene>
    <name evidence="10" type="primary">cydD</name>
    <name evidence="10" type="ORF">DDE84_05180</name>
</gene>
<dbReference type="SUPFAM" id="SSF90123">
    <property type="entry name" value="ABC transporter transmembrane region"/>
    <property type="match status" value="1"/>
</dbReference>
<keyword evidence="2 7" id="KW-0812">Transmembrane</keyword>
<dbReference type="Proteomes" id="UP000325415">
    <property type="component" value="Unassembled WGS sequence"/>
</dbReference>
<keyword evidence="5 7" id="KW-1133">Transmembrane helix</keyword>
<dbReference type="Gene3D" id="1.20.1560.10">
    <property type="entry name" value="ABC transporter type 1, transmembrane domain"/>
    <property type="match status" value="1"/>
</dbReference>
<feature type="transmembrane region" description="Helical" evidence="7">
    <location>
        <begin position="44"/>
        <end position="66"/>
    </location>
</feature>
<feature type="transmembrane region" description="Helical" evidence="7">
    <location>
        <begin position="233"/>
        <end position="257"/>
    </location>
</feature>
<protein>
    <submittedName>
        <fullName evidence="10">Thiol reductant ABC exporter subunit CydD</fullName>
    </submittedName>
</protein>
<organism evidence="10 11">
    <name type="scientific">Bifidobacterium tibiigranuli</name>
    <dbReference type="NCBI Taxonomy" id="2172043"/>
    <lineage>
        <taxon>Bacteria</taxon>
        <taxon>Bacillati</taxon>
        <taxon>Actinomycetota</taxon>
        <taxon>Actinomycetes</taxon>
        <taxon>Bifidobacteriales</taxon>
        <taxon>Bifidobacteriaceae</taxon>
        <taxon>Bifidobacterium</taxon>
    </lineage>
</organism>
<keyword evidence="6 7" id="KW-0472">Membrane</keyword>
<feature type="domain" description="ABC transmembrane type-1" evidence="9">
    <location>
        <begin position="22"/>
        <end position="299"/>
    </location>
</feature>
<comment type="subcellular location">
    <subcellularLocation>
        <location evidence="1">Cell membrane</location>
        <topology evidence="1">Multi-pass membrane protein</topology>
    </subcellularLocation>
</comment>
<dbReference type="InterPro" id="IPR003439">
    <property type="entry name" value="ABC_transporter-like_ATP-bd"/>
</dbReference>
<feature type="transmembrane region" description="Helical" evidence="7">
    <location>
        <begin position="158"/>
        <end position="178"/>
    </location>
</feature>
<dbReference type="NCBIfam" id="TIGR02857">
    <property type="entry name" value="CydD"/>
    <property type="match status" value="1"/>
</dbReference>
<dbReference type="PROSITE" id="PS50929">
    <property type="entry name" value="ABC_TM1F"/>
    <property type="match status" value="1"/>
</dbReference>